<dbReference type="FunFam" id="3.40.190.10:FF:000036">
    <property type="entry name" value="Dipeptide ABC transporter, substrate-binding protein"/>
    <property type="match status" value="1"/>
</dbReference>
<keyword evidence="2" id="KW-0732">Signal</keyword>
<reference evidence="4 5" key="1">
    <citation type="submission" date="2011-08" db="EMBL/GenBank/DDBJ databases">
        <title>The genome of the obligate endobacterium of an arbuscular mycorrhizal fungus reveals an interphylum network of nutritional interactions.</title>
        <authorList>
            <person name="Ghignone S."/>
            <person name="Salvioli A."/>
            <person name="Anca I."/>
            <person name="Lumini E."/>
            <person name="Ortu G."/>
            <person name="Petiti L."/>
            <person name="Cruveiller S."/>
            <person name="Bianciotto V."/>
            <person name="Piffanelli P."/>
            <person name="Lanfranco L."/>
            <person name="Bonfante P."/>
        </authorList>
    </citation>
    <scope>NUCLEOTIDE SEQUENCE [LARGE SCALE GENOMIC DNA]</scope>
    <source>
        <strain evidence="4 5">BEG34</strain>
    </source>
</reference>
<dbReference type="EMBL" id="CAFB01000034">
    <property type="protein sequence ID" value="CCD28737.1"/>
    <property type="molecule type" value="Genomic_DNA"/>
</dbReference>
<dbReference type="OrthoDB" id="9801799at2"/>
<dbReference type="Gene3D" id="3.90.76.10">
    <property type="entry name" value="Dipeptide-binding Protein, Domain 1"/>
    <property type="match status" value="1"/>
</dbReference>
<evidence type="ECO:0000256" key="2">
    <source>
        <dbReference type="ARBA" id="ARBA00022729"/>
    </source>
</evidence>
<dbReference type="Pfam" id="PF00496">
    <property type="entry name" value="SBP_bac_5"/>
    <property type="match status" value="1"/>
</dbReference>
<dbReference type="SUPFAM" id="SSF53850">
    <property type="entry name" value="Periplasmic binding protein-like II"/>
    <property type="match status" value="1"/>
</dbReference>
<dbReference type="InterPro" id="IPR000914">
    <property type="entry name" value="SBP_5_dom"/>
</dbReference>
<proteinExistence type="inferred from homology"/>
<keyword evidence="5" id="KW-1185">Reference proteome</keyword>
<dbReference type="Gene3D" id="3.40.190.10">
    <property type="entry name" value="Periplasmic binding protein-like II"/>
    <property type="match status" value="1"/>
</dbReference>
<dbReference type="GO" id="GO:0042938">
    <property type="term" value="P:dipeptide transport"/>
    <property type="evidence" value="ECO:0007669"/>
    <property type="project" value="TreeGrafter"/>
</dbReference>
<dbReference type="PANTHER" id="PTHR30290:SF38">
    <property type="entry name" value="D,D-DIPEPTIDE-BINDING PERIPLASMIC PROTEIN DDPA-RELATED"/>
    <property type="match status" value="1"/>
</dbReference>
<name>G2J7J2_9BURK</name>
<dbReference type="InterPro" id="IPR039424">
    <property type="entry name" value="SBP_5"/>
</dbReference>
<evidence type="ECO:0000313" key="5">
    <source>
        <dbReference type="Proteomes" id="UP000054051"/>
    </source>
</evidence>
<evidence type="ECO:0000256" key="1">
    <source>
        <dbReference type="ARBA" id="ARBA00005695"/>
    </source>
</evidence>
<dbReference type="eggNOG" id="COG0747">
    <property type="taxonomic scope" value="Bacteria"/>
</dbReference>
<dbReference type="PANTHER" id="PTHR30290">
    <property type="entry name" value="PERIPLASMIC BINDING COMPONENT OF ABC TRANSPORTER"/>
    <property type="match status" value="1"/>
</dbReference>
<dbReference type="AlphaFoldDB" id="G2J7J2"/>
<dbReference type="GO" id="GO:1904680">
    <property type="term" value="F:peptide transmembrane transporter activity"/>
    <property type="evidence" value="ECO:0007669"/>
    <property type="project" value="TreeGrafter"/>
</dbReference>
<dbReference type="STRING" id="1070319.CAGGBEG34_180041"/>
<comment type="similarity">
    <text evidence="1">Belongs to the bacterial solute-binding protein 5 family.</text>
</comment>
<dbReference type="Proteomes" id="UP000054051">
    <property type="component" value="Unassembled WGS sequence"/>
</dbReference>
<dbReference type="GO" id="GO:0043190">
    <property type="term" value="C:ATP-binding cassette (ABC) transporter complex"/>
    <property type="evidence" value="ECO:0007669"/>
    <property type="project" value="InterPro"/>
</dbReference>
<accession>G2J7J2</accession>
<dbReference type="PIRSF" id="PIRSF002741">
    <property type="entry name" value="MppA"/>
    <property type="match status" value="1"/>
</dbReference>
<dbReference type="InterPro" id="IPR030678">
    <property type="entry name" value="Peptide/Ni-bd"/>
</dbReference>
<feature type="domain" description="Solute-binding protein family 5" evidence="3">
    <location>
        <begin position="81"/>
        <end position="450"/>
    </location>
</feature>
<dbReference type="CDD" id="cd08493">
    <property type="entry name" value="PBP2_DppA_like"/>
    <property type="match status" value="1"/>
</dbReference>
<comment type="caution">
    <text evidence="4">The sequence shown here is derived from an EMBL/GenBank/DDBJ whole genome shotgun (WGS) entry which is preliminary data.</text>
</comment>
<sequence length="543" mass="61558">MNKSCMQFKNNLILIGLVFIMSIFMNMSDSIAAIPDKTLTYCFEVSPTGFDANQSETIPAHTASAASLYNRLIEFGRGGTKLEPGLAESWDISKDGKVYTFHLRRGVQFHSTPWFKPTREFNAEDVLFTFERMRNPNMPFRKAYPTEFTDFHSAGLDKIISKIEALNPYTVRFVLHKALAPFWLNLAAPTSSILSAEYAAKLLKEGHPSEISWKPIGTGPFIFQEYIKDATIRFKGNPEYWKPNDVQLSRLIFDITPDAAVRMQKLRANECQVVTSPRLTDIPAFERDPNFQVLNQPGFNVSFLAYNTTHKPLDDVRIRRALDMAIDKQAIIDQVYEGRAQIAIAPMSPLQWSYDKTLKDTPRDLKQAKALLEQAGYPNGFEIALWTPPQRSYNPNPQLMAAMIQSDWKKIGIKTKIVTYEWAEYIKRANHGEHDALILGIVSSIPEPDLWLGGRAFGTTTRNDYSFSRWSSVLFDDLIDRATQTLDIAERTRLYTQAQKIFKQEQPVTPIAYATDDAVVNKRVTGFKINPLGPTVFSGVGLK</sequence>
<gene>
    <name evidence="4" type="primary">dppA</name>
    <name evidence="4" type="ORF">CAGGBEG34_180041</name>
</gene>
<dbReference type="Gene3D" id="3.10.105.10">
    <property type="entry name" value="Dipeptide-binding Protein, Domain 3"/>
    <property type="match status" value="1"/>
</dbReference>
<evidence type="ECO:0000313" key="4">
    <source>
        <dbReference type="EMBL" id="CCD28737.1"/>
    </source>
</evidence>
<protein>
    <submittedName>
        <fullName evidence="4">ABC-type dipeptide transport system periplasmic component</fullName>
    </submittedName>
</protein>
<dbReference type="GO" id="GO:0030288">
    <property type="term" value="C:outer membrane-bounded periplasmic space"/>
    <property type="evidence" value="ECO:0007669"/>
    <property type="project" value="TreeGrafter"/>
</dbReference>
<evidence type="ECO:0000259" key="3">
    <source>
        <dbReference type="Pfam" id="PF00496"/>
    </source>
</evidence>
<organism evidence="4 5">
    <name type="scientific">Candidatus Glomeribacter gigasporarum BEG34</name>
    <dbReference type="NCBI Taxonomy" id="1070319"/>
    <lineage>
        <taxon>Bacteria</taxon>
        <taxon>Pseudomonadati</taxon>
        <taxon>Pseudomonadota</taxon>
        <taxon>Betaproteobacteria</taxon>
        <taxon>Burkholderiales</taxon>
        <taxon>Burkholderiaceae</taxon>
        <taxon>Candidatus Glomeribacter</taxon>
    </lineage>
</organism>